<dbReference type="Proteomes" id="UP001501469">
    <property type="component" value="Unassembled WGS sequence"/>
</dbReference>
<dbReference type="Pfam" id="PF18962">
    <property type="entry name" value="Por_Secre_tail"/>
    <property type="match status" value="1"/>
</dbReference>
<keyword evidence="4" id="KW-1185">Reference proteome</keyword>
<name>A0ABP7ULE5_9BACT</name>
<sequence>MSPLYTALLRQPLLRAFALALLGPALAGHAQTHNMGSALAYHGSLYHAGAFVNSPTGTFSNTGATVTHAGAALATFRNDGGYVATLDGSNQATDQFIGPAGMPGPQEITGGAPPTFYNLAFVNGSAQPFTVSNTAGINVTNLLTLANGITTVTNTAADLTATPVRAIRITNPGSQALAGNAPSTSTYVDGFLAKDGPVPFTFPLGATNSQGGNSTPVGARIYSPITVSSPRGTAIRYIAGPTPTPNSRATQGSGLQLTNVSTHEYYPIGTADVPAGATITIPYGNFGPTGIGAPYVSDPSKLTIAAYNGTQWSNLSVTTANVLNTTAKTVTVTLPAALGPAYTALALASTSPANPLPVELVSFGGTLVGDDGLLRWRTASEKNSAYFDVQQSSDGRTNWQALAAVPAAGTSTAPREYAYTDARISRYGLLLVYYRLRQVDQDGTMAYSPVVVLTPKPVVGLTLELWPNPTTGAAQVRVTAAGTQPVELEVYDATGRLLFRRTTEPSASVSLPSTSWPSGAYLLRARQGAHTATRRLVRE</sequence>
<evidence type="ECO:0000256" key="1">
    <source>
        <dbReference type="SAM" id="SignalP"/>
    </source>
</evidence>
<keyword evidence="1" id="KW-0732">Signal</keyword>
<evidence type="ECO:0000259" key="2">
    <source>
        <dbReference type="Pfam" id="PF18962"/>
    </source>
</evidence>
<evidence type="ECO:0000313" key="3">
    <source>
        <dbReference type="EMBL" id="GAA4046709.1"/>
    </source>
</evidence>
<dbReference type="InterPro" id="IPR026444">
    <property type="entry name" value="Secre_tail"/>
</dbReference>
<dbReference type="RefSeq" id="WP_345057260.1">
    <property type="nucleotide sequence ID" value="NZ_BAABDK010000029.1"/>
</dbReference>
<proteinExistence type="predicted"/>
<comment type="caution">
    <text evidence="3">The sequence shown here is derived from an EMBL/GenBank/DDBJ whole genome shotgun (WGS) entry which is preliminary data.</text>
</comment>
<gene>
    <name evidence="3" type="ORF">GCM10022409_35960</name>
</gene>
<dbReference type="EMBL" id="BAABDK010000029">
    <property type="protein sequence ID" value="GAA4046709.1"/>
    <property type="molecule type" value="Genomic_DNA"/>
</dbReference>
<dbReference type="NCBIfam" id="TIGR04183">
    <property type="entry name" value="Por_Secre_tail"/>
    <property type="match status" value="1"/>
</dbReference>
<reference evidence="4" key="1">
    <citation type="journal article" date="2019" name="Int. J. Syst. Evol. Microbiol.">
        <title>The Global Catalogue of Microorganisms (GCM) 10K type strain sequencing project: providing services to taxonomists for standard genome sequencing and annotation.</title>
        <authorList>
            <consortium name="The Broad Institute Genomics Platform"/>
            <consortium name="The Broad Institute Genome Sequencing Center for Infectious Disease"/>
            <person name="Wu L."/>
            <person name="Ma J."/>
        </authorList>
    </citation>
    <scope>NUCLEOTIDE SEQUENCE [LARGE SCALE GENOMIC DNA]</scope>
    <source>
        <strain evidence="4">JCM 17225</strain>
    </source>
</reference>
<feature type="domain" description="Secretion system C-terminal sorting" evidence="2">
    <location>
        <begin position="465"/>
        <end position="537"/>
    </location>
</feature>
<protein>
    <recommendedName>
        <fullName evidence="2">Secretion system C-terminal sorting domain-containing protein</fullName>
    </recommendedName>
</protein>
<feature type="signal peptide" evidence="1">
    <location>
        <begin position="1"/>
        <end position="27"/>
    </location>
</feature>
<evidence type="ECO:0000313" key="4">
    <source>
        <dbReference type="Proteomes" id="UP001501469"/>
    </source>
</evidence>
<feature type="chain" id="PRO_5046926255" description="Secretion system C-terminal sorting domain-containing protein" evidence="1">
    <location>
        <begin position="28"/>
        <end position="539"/>
    </location>
</feature>
<accession>A0ABP7ULE5</accession>
<organism evidence="3 4">
    <name type="scientific">Hymenobacter glaciei</name>
    <dbReference type="NCBI Taxonomy" id="877209"/>
    <lineage>
        <taxon>Bacteria</taxon>
        <taxon>Pseudomonadati</taxon>
        <taxon>Bacteroidota</taxon>
        <taxon>Cytophagia</taxon>
        <taxon>Cytophagales</taxon>
        <taxon>Hymenobacteraceae</taxon>
        <taxon>Hymenobacter</taxon>
    </lineage>
</organism>